<feature type="transmembrane region" description="Helical" evidence="7">
    <location>
        <begin position="199"/>
        <end position="220"/>
    </location>
</feature>
<dbReference type="Gene3D" id="3.30.70.100">
    <property type="match status" value="1"/>
</dbReference>
<accession>A0A178KM94</accession>
<keyword evidence="4 7" id="KW-0812">Transmembrane</keyword>
<evidence type="ECO:0000313" key="11">
    <source>
        <dbReference type="Proteomes" id="UP000078503"/>
    </source>
</evidence>
<dbReference type="PANTHER" id="PTHR30566">
    <property type="entry name" value="YNAI-RELATED MECHANOSENSITIVE ION CHANNEL"/>
    <property type="match status" value="1"/>
</dbReference>
<evidence type="ECO:0000256" key="6">
    <source>
        <dbReference type="ARBA" id="ARBA00023136"/>
    </source>
</evidence>
<feature type="transmembrane region" description="Helical" evidence="7">
    <location>
        <begin position="314"/>
        <end position="336"/>
    </location>
</feature>
<dbReference type="Proteomes" id="UP000078503">
    <property type="component" value="Unassembled WGS sequence"/>
</dbReference>
<protein>
    <recommendedName>
        <fullName evidence="12">Mechanosensitive ion channel protein MscS</fullName>
    </recommendedName>
</protein>
<dbReference type="Pfam" id="PF21082">
    <property type="entry name" value="MS_channel_3rd"/>
    <property type="match status" value="1"/>
</dbReference>
<dbReference type="Pfam" id="PF00924">
    <property type="entry name" value="MS_channel_2nd"/>
    <property type="match status" value="1"/>
</dbReference>
<dbReference type="SUPFAM" id="SSF82689">
    <property type="entry name" value="Mechanosensitive channel protein MscS (YggB), C-terminal domain"/>
    <property type="match status" value="1"/>
</dbReference>
<organism evidence="10 11">
    <name type="scientific">Photobacterium jeanii</name>
    <dbReference type="NCBI Taxonomy" id="858640"/>
    <lineage>
        <taxon>Bacteria</taxon>
        <taxon>Pseudomonadati</taxon>
        <taxon>Pseudomonadota</taxon>
        <taxon>Gammaproteobacteria</taxon>
        <taxon>Vibrionales</taxon>
        <taxon>Vibrionaceae</taxon>
        <taxon>Photobacterium</taxon>
    </lineage>
</organism>
<comment type="similarity">
    <text evidence="2">Belongs to the MscS (TC 1.A.23) family.</text>
</comment>
<gene>
    <name evidence="10" type="ORF">A3K86_02855</name>
</gene>
<reference evidence="10 11" key="1">
    <citation type="submission" date="2016-03" db="EMBL/GenBank/DDBJ databases">
        <title>Photobacterium proteolyticum sp. nov. a protease producing bacterium isolated from ocean sediments of Laizhou Bay.</title>
        <authorList>
            <person name="Li Y."/>
        </authorList>
    </citation>
    <scope>NUCLEOTIDE SEQUENCE [LARGE SCALE GENOMIC DNA]</scope>
    <source>
        <strain evidence="10 11">R-40508</strain>
    </source>
</reference>
<evidence type="ECO:0000256" key="3">
    <source>
        <dbReference type="ARBA" id="ARBA00022475"/>
    </source>
</evidence>
<sequence length="583" mass="66680">MVLACVFSLQAAPLQDSPLEMPDTSSPRTTIESFMRYTSDSLASFDAGQHPSYLIKSFQRAEYYLDLSQVSPDLKQTTAIEASLLLYEVINRIGLPDVEAIPNKQQTLRDEIEQWKLPKTNILIHRVANGERSGEFLFSPSTIENIYHYYEAVKHLPIRTHYHAGNYEQFVNRPDIYFPYQWVNRLPDLALYQVLRNPVWKWVASVIILVAGIVAIKMFVKREHFFSHKLPARIQNQFILSLLLAVLPTVVSLILSDVIALRFGAMAFSSKGLWVISFASSIWAVYLFMQLIAEYLIVSQKILYQSIDAHLIKAVARLSGVVVSLTLILFAAKYLGFDLTPVLAGVGLGGLAIALAARPTLENIIAGFTLFADKPVRIGDFCKFGQQQGTVEEIGLRSTRIRRLDDKLVTIPNADFCQMEIENYSLIRHRLLRTSLAIRYDVTDEQLRLLLVSLRKFMIGHPLVLEEKLNVRLCKLGDHSVDIEVYAKINTNDWLTYRAIREDILLKLFELVNKSGTEFAFPSQTIFVEKGYKPDLQKRQQAHHDVQQWRDNKAYPFPEFSAEETKAMFNKQTYPSNRRPEED</sequence>
<dbReference type="Gene3D" id="1.10.287.1260">
    <property type="match status" value="1"/>
</dbReference>
<name>A0A178KM94_9GAMM</name>
<dbReference type="InterPro" id="IPR010920">
    <property type="entry name" value="LSM_dom_sf"/>
</dbReference>
<dbReference type="PANTHER" id="PTHR30566:SF5">
    <property type="entry name" value="MECHANOSENSITIVE ION CHANNEL PROTEIN 1, MITOCHONDRIAL-RELATED"/>
    <property type="match status" value="1"/>
</dbReference>
<feature type="transmembrane region" description="Helical" evidence="7">
    <location>
        <begin position="240"/>
        <end position="261"/>
    </location>
</feature>
<dbReference type="InterPro" id="IPR023408">
    <property type="entry name" value="MscS_beta-dom_sf"/>
</dbReference>
<comment type="subcellular location">
    <subcellularLocation>
        <location evidence="1">Cell membrane</location>
        <topology evidence="1">Multi-pass membrane protein</topology>
    </subcellularLocation>
</comment>
<evidence type="ECO:0000313" key="10">
    <source>
        <dbReference type="EMBL" id="OAN17874.1"/>
    </source>
</evidence>
<keyword evidence="3" id="KW-1003">Cell membrane</keyword>
<dbReference type="GO" id="GO:0008381">
    <property type="term" value="F:mechanosensitive monoatomic ion channel activity"/>
    <property type="evidence" value="ECO:0007669"/>
    <property type="project" value="UniProtKB-ARBA"/>
</dbReference>
<keyword evidence="6 7" id="KW-0472">Membrane</keyword>
<dbReference type="AlphaFoldDB" id="A0A178KM94"/>
<dbReference type="EMBL" id="LVHF01000012">
    <property type="protein sequence ID" value="OAN17874.1"/>
    <property type="molecule type" value="Genomic_DNA"/>
</dbReference>
<dbReference type="InterPro" id="IPR006685">
    <property type="entry name" value="MscS_channel_2nd"/>
</dbReference>
<feature type="domain" description="Mechanosensitive ion channel MscS C-terminal" evidence="9">
    <location>
        <begin position="438"/>
        <end position="518"/>
    </location>
</feature>
<keyword evidence="5 7" id="KW-1133">Transmembrane helix</keyword>
<proteinExistence type="inferred from homology"/>
<dbReference type="SUPFAM" id="SSF82861">
    <property type="entry name" value="Mechanosensitive channel protein MscS (YggB), transmembrane region"/>
    <property type="match status" value="1"/>
</dbReference>
<dbReference type="InterPro" id="IPR011066">
    <property type="entry name" value="MscS_channel_C_sf"/>
</dbReference>
<dbReference type="Gene3D" id="2.30.30.60">
    <property type="match status" value="1"/>
</dbReference>
<evidence type="ECO:0000256" key="1">
    <source>
        <dbReference type="ARBA" id="ARBA00004651"/>
    </source>
</evidence>
<dbReference type="InterPro" id="IPR011014">
    <property type="entry name" value="MscS_channel_TM-2"/>
</dbReference>
<dbReference type="GO" id="GO:0005886">
    <property type="term" value="C:plasma membrane"/>
    <property type="evidence" value="ECO:0007669"/>
    <property type="project" value="UniProtKB-SubCell"/>
</dbReference>
<dbReference type="SUPFAM" id="SSF50182">
    <property type="entry name" value="Sm-like ribonucleoproteins"/>
    <property type="match status" value="1"/>
</dbReference>
<evidence type="ECO:0000256" key="4">
    <source>
        <dbReference type="ARBA" id="ARBA00022692"/>
    </source>
</evidence>
<evidence type="ECO:0000256" key="5">
    <source>
        <dbReference type="ARBA" id="ARBA00022989"/>
    </source>
</evidence>
<comment type="caution">
    <text evidence="10">The sequence shown here is derived from an EMBL/GenBank/DDBJ whole genome shotgun (WGS) entry which is preliminary data.</text>
</comment>
<evidence type="ECO:0008006" key="12">
    <source>
        <dbReference type="Google" id="ProtNLM"/>
    </source>
</evidence>
<keyword evidence="11" id="KW-1185">Reference proteome</keyword>
<evidence type="ECO:0000256" key="2">
    <source>
        <dbReference type="ARBA" id="ARBA00008017"/>
    </source>
</evidence>
<dbReference type="STRING" id="858640.A3K86_02855"/>
<evidence type="ECO:0000256" key="7">
    <source>
        <dbReference type="SAM" id="Phobius"/>
    </source>
</evidence>
<feature type="transmembrane region" description="Helical" evidence="7">
    <location>
        <begin position="273"/>
        <end position="293"/>
    </location>
</feature>
<evidence type="ECO:0000259" key="9">
    <source>
        <dbReference type="Pfam" id="PF21082"/>
    </source>
</evidence>
<feature type="domain" description="Mechanosensitive ion channel MscS" evidence="8">
    <location>
        <begin position="361"/>
        <end position="425"/>
    </location>
</feature>
<evidence type="ECO:0000259" key="8">
    <source>
        <dbReference type="Pfam" id="PF00924"/>
    </source>
</evidence>
<dbReference type="InterPro" id="IPR049278">
    <property type="entry name" value="MS_channel_C"/>
</dbReference>